<sequence>MISDVFAPAVEEVDILFFEVGDIVYGTDASQVLRIERALAEDLSLPELGPLKRGHRALVFDAPEGEGHLKVDAIRGVRPVPIQHLRRLPPVVGAAPYAVGVFLDEARPVMLIDLLETLMFKEGTEGNVAR</sequence>
<evidence type="ECO:0000313" key="1">
    <source>
        <dbReference type="EMBL" id="OJH39002.1"/>
    </source>
</evidence>
<keyword evidence="2" id="KW-1185">Reference proteome</keyword>
<dbReference type="RefSeq" id="WP_071900440.1">
    <property type="nucleotide sequence ID" value="NZ_MPIN01000005.1"/>
</dbReference>
<reference evidence="1 2" key="2">
    <citation type="submission" date="2016-12" db="EMBL/GenBank/DDBJ databases">
        <title>Draft Genome Sequence of Cystobacter ferrugineus Strain Cbfe23.</title>
        <authorList>
            <person name="Akbar S."/>
            <person name="Dowd S.E."/>
            <person name="Stevens D.C."/>
        </authorList>
    </citation>
    <scope>NUCLEOTIDE SEQUENCE [LARGE SCALE GENOMIC DNA]</scope>
    <source>
        <strain evidence="1 2">Cbfe23</strain>
    </source>
</reference>
<dbReference type="EMBL" id="MPIN01000005">
    <property type="protein sequence ID" value="OJH39002.1"/>
    <property type="molecule type" value="Genomic_DNA"/>
</dbReference>
<name>A0A1L9B9S6_9BACT</name>
<dbReference type="GO" id="GO:0007165">
    <property type="term" value="P:signal transduction"/>
    <property type="evidence" value="ECO:0007669"/>
    <property type="project" value="InterPro"/>
</dbReference>
<accession>A0A1L9B9S6</accession>
<dbReference type="SUPFAM" id="SSF50341">
    <property type="entry name" value="CheW-like"/>
    <property type="match status" value="1"/>
</dbReference>
<dbReference type="GO" id="GO:0006935">
    <property type="term" value="P:chemotaxis"/>
    <property type="evidence" value="ECO:0007669"/>
    <property type="project" value="InterPro"/>
</dbReference>
<dbReference type="OrthoDB" id="5515301at2"/>
<reference evidence="2" key="1">
    <citation type="submission" date="2016-11" db="EMBL/GenBank/DDBJ databases">
        <authorList>
            <person name="Shukria A."/>
            <person name="Stevens D.C."/>
        </authorList>
    </citation>
    <scope>NUCLEOTIDE SEQUENCE [LARGE SCALE GENOMIC DNA]</scope>
    <source>
        <strain evidence="2">Cbfe23</strain>
    </source>
</reference>
<dbReference type="Proteomes" id="UP000182229">
    <property type="component" value="Unassembled WGS sequence"/>
</dbReference>
<evidence type="ECO:0000313" key="2">
    <source>
        <dbReference type="Proteomes" id="UP000182229"/>
    </source>
</evidence>
<gene>
    <name evidence="1" type="ORF">BON30_22650</name>
</gene>
<proteinExistence type="predicted"/>
<organism evidence="1 2">
    <name type="scientific">Cystobacter ferrugineus</name>
    <dbReference type="NCBI Taxonomy" id="83449"/>
    <lineage>
        <taxon>Bacteria</taxon>
        <taxon>Pseudomonadati</taxon>
        <taxon>Myxococcota</taxon>
        <taxon>Myxococcia</taxon>
        <taxon>Myxococcales</taxon>
        <taxon>Cystobacterineae</taxon>
        <taxon>Archangiaceae</taxon>
        <taxon>Cystobacter</taxon>
    </lineage>
</organism>
<dbReference type="InterPro" id="IPR036061">
    <property type="entry name" value="CheW-like_dom_sf"/>
</dbReference>
<comment type="caution">
    <text evidence="1">The sequence shown here is derived from an EMBL/GenBank/DDBJ whole genome shotgun (WGS) entry which is preliminary data.</text>
</comment>
<protein>
    <submittedName>
        <fullName evidence="1">Frizzy aggregation protein FrzB</fullName>
    </submittedName>
</protein>
<dbReference type="AlphaFoldDB" id="A0A1L9B9S6"/>
<dbReference type="STRING" id="83449.BON30_22650"/>